<dbReference type="InterPro" id="IPR002347">
    <property type="entry name" value="SDR_fam"/>
</dbReference>
<evidence type="ECO:0000256" key="3">
    <source>
        <dbReference type="ARBA" id="ARBA00022857"/>
    </source>
</evidence>
<keyword evidence="3" id="KW-0521">NADP</keyword>
<evidence type="ECO:0000256" key="2">
    <source>
        <dbReference type="ARBA" id="ARBA00022490"/>
    </source>
</evidence>
<evidence type="ECO:0000256" key="1">
    <source>
        <dbReference type="ARBA" id="ARBA00004496"/>
    </source>
</evidence>
<dbReference type="Pfam" id="PF00106">
    <property type="entry name" value="adh_short"/>
    <property type="match status" value="1"/>
</dbReference>
<dbReference type="GO" id="GO:0006729">
    <property type="term" value="P:tetrahydrobiopterin biosynthetic process"/>
    <property type="evidence" value="ECO:0007669"/>
    <property type="project" value="TreeGrafter"/>
</dbReference>
<dbReference type="GO" id="GO:0004757">
    <property type="term" value="F:sepiapterin reductase (NADP+) activity"/>
    <property type="evidence" value="ECO:0007669"/>
    <property type="project" value="TreeGrafter"/>
</dbReference>
<dbReference type="PRINTS" id="PR00081">
    <property type="entry name" value="GDHRDH"/>
</dbReference>
<dbReference type="InterPro" id="IPR051721">
    <property type="entry name" value="Biopterin_syn/organic_redct"/>
</dbReference>
<accession>A0A512B5I4</accession>
<organism evidence="5 6">
    <name type="scientific">Adhaeribacter aerolatus</name>
    <dbReference type="NCBI Taxonomy" id="670289"/>
    <lineage>
        <taxon>Bacteria</taxon>
        <taxon>Pseudomonadati</taxon>
        <taxon>Bacteroidota</taxon>
        <taxon>Cytophagia</taxon>
        <taxon>Cytophagales</taxon>
        <taxon>Hymenobacteraceae</taxon>
        <taxon>Adhaeribacter</taxon>
    </lineage>
</organism>
<evidence type="ECO:0000256" key="4">
    <source>
        <dbReference type="ARBA" id="ARBA00023002"/>
    </source>
</evidence>
<dbReference type="PANTHER" id="PTHR44085:SF2">
    <property type="entry name" value="SEPIAPTERIN REDUCTASE"/>
    <property type="match status" value="1"/>
</dbReference>
<evidence type="ECO:0000313" key="5">
    <source>
        <dbReference type="EMBL" id="GEO07235.1"/>
    </source>
</evidence>
<dbReference type="OrthoDB" id="9794387at2"/>
<protein>
    <submittedName>
        <fullName evidence="5">Benzil reductase</fullName>
    </submittedName>
</protein>
<name>A0A512B5I4_9BACT</name>
<dbReference type="RefSeq" id="WP_146904978.1">
    <property type="nucleotide sequence ID" value="NZ_BJYS01000054.1"/>
</dbReference>
<dbReference type="Proteomes" id="UP000321532">
    <property type="component" value="Unassembled WGS sequence"/>
</dbReference>
<dbReference type="GO" id="GO:0005737">
    <property type="term" value="C:cytoplasm"/>
    <property type="evidence" value="ECO:0007669"/>
    <property type="project" value="UniProtKB-SubCell"/>
</dbReference>
<reference evidence="5 6" key="1">
    <citation type="submission" date="2019-07" db="EMBL/GenBank/DDBJ databases">
        <title>Whole genome shotgun sequence of Adhaeribacter aerolatus NBRC 106133.</title>
        <authorList>
            <person name="Hosoyama A."/>
            <person name="Uohara A."/>
            <person name="Ohji S."/>
            <person name="Ichikawa N."/>
        </authorList>
    </citation>
    <scope>NUCLEOTIDE SEQUENCE [LARGE SCALE GENOMIC DNA]</scope>
    <source>
        <strain evidence="5 6">NBRC 106133</strain>
    </source>
</reference>
<dbReference type="SUPFAM" id="SSF51735">
    <property type="entry name" value="NAD(P)-binding Rossmann-fold domains"/>
    <property type="match status" value="1"/>
</dbReference>
<dbReference type="EMBL" id="BJYS01000054">
    <property type="protein sequence ID" value="GEO07235.1"/>
    <property type="molecule type" value="Genomic_DNA"/>
</dbReference>
<dbReference type="InterPro" id="IPR036291">
    <property type="entry name" value="NAD(P)-bd_dom_sf"/>
</dbReference>
<dbReference type="Gene3D" id="3.40.50.720">
    <property type="entry name" value="NAD(P)-binding Rossmann-like Domain"/>
    <property type="match status" value="1"/>
</dbReference>
<comment type="caution">
    <text evidence="5">The sequence shown here is derived from an EMBL/GenBank/DDBJ whole genome shotgun (WGS) entry which is preliminary data.</text>
</comment>
<dbReference type="PANTHER" id="PTHR44085">
    <property type="entry name" value="SEPIAPTERIN REDUCTASE"/>
    <property type="match status" value="1"/>
</dbReference>
<keyword evidence="6" id="KW-1185">Reference proteome</keyword>
<sequence length="242" mass="27099">MEYYFITGTSKGIGKALTEAALQKDNTYVYGISRNCSLKHERYHHLHFDLSDTTALRNNLHKIFVPLKEPEKIVLVNNAGVLGEIGYIGSLPSDNFEFVFDINVIGPAILMNTFLSAYYDQKCPKIILNISSGAGKKPLDGWSAYCASKAALDMLSLTCQKEQDLLGTGVKVYSLAPGVVDTAMQAHIREAEIDSFSELQKFKDYKEKGELYKPEEVARKILTHFIQEAAQKPVISSIRDYY</sequence>
<keyword evidence="2" id="KW-0963">Cytoplasm</keyword>
<evidence type="ECO:0000313" key="6">
    <source>
        <dbReference type="Proteomes" id="UP000321532"/>
    </source>
</evidence>
<proteinExistence type="predicted"/>
<comment type="subcellular location">
    <subcellularLocation>
        <location evidence="1">Cytoplasm</location>
    </subcellularLocation>
</comment>
<gene>
    <name evidence="5" type="primary">yueD</name>
    <name evidence="5" type="ORF">AAE02nite_48990</name>
</gene>
<keyword evidence="4" id="KW-0560">Oxidoreductase</keyword>
<dbReference type="AlphaFoldDB" id="A0A512B5I4"/>